<evidence type="ECO:0000256" key="2">
    <source>
        <dbReference type="ARBA" id="ARBA00022692"/>
    </source>
</evidence>
<organism evidence="9 10">
    <name type="scientific">Tothia fuscella</name>
    <dbReference type="NCBI Taxonomy" id="1048955"/>
    <lineage>
        <taxon>Eukaryota</taxon>
        <taxon>Fungi</taxon>
        <taxon>Dikarya</taxon>
        <taxon>Ascomycota</taxon>
        <taxon>Pezizomycotina</taxon>
        <taxon>Dothideomycetes</taxon>
        <taxon>Pleosporomycetidae</taxon>
        <taxon>Venturiales</taxon>
        <taxon>Cylindrosympodiaceae</taxon>
        <taxon>Tothia</taxon>
    </lineage>
</organism>
<dbReference type="Proteomes" id="UP000800235">
    <property type="component" value="Unassembled WGS sequence"/>
</dbReference>
<comment type="caution">
    <text evidence="9">The sequence shown here is derived from an EMBL/GenBank/DDBJ whole genome shotgun (WGS) entry which is preliminary data.</text>
</comment>
<evidence type="ECO:0000259" key="8">
    <source>
        <dbReference type="Pfam" id="PF20684"/>
    </source>
</evidence>
<keyword evidence="2 7" id="KW-0812">Transmembrane</keyword>
<accession>A0A9P4U3P8</accession>
<dbReference type="GO" id="GO:0016020">
    <property type="term" value="C:membrane"/>
    <property type="evidence" value="ECO:0007669"/>
    <property type="project" value="UniProtKB-SubCell"/>
</dbReference>
<dbReference type="EMBL" id="MU007014">
    <property type="protein sequence ID" value="KAF2435248.1"/>
    <property type="molecule type" value="Genomic_DNA"/>
</dbReference>
<feature type="transmembrane region" description="Helical" evidence="7">
    <location>
        <begin position="140"/>
        <end position="160"/>
    </location>
</feature>
<comment type="subcellular location">
    <subcellularLocation>
        <location evidence="1">Membrane</location>
        <topology evidence="1">Multi-pass membrane protein</topology>
    </subcellularLocation>
</comment>
<dbReference type="InterPro" id="IPR052337">
    <property type="entry name" value="SAT4-like"/>
</dbReference>
<feature type="transmembrane region" description="Helical" evidence="7">
    <location>
        <begin position="106"/>
        <end position="128"/>
    </location>
</feature>
<proteinExistence type="inferred from homology"/>
<evidence type="ECO:0000313" key="10">
    <source>
        <dbReference type="Proteomes" id="UP000800235"/>
    </source>
</evidence>
<feature type="transmembrane region" description="Helical" evidence="7">
    <location>
        <begin position="221"/>
        <end position="240"/>
    </location>
</feature>
<reference evidence="9" key="1">
    <citation type="journal article" date="2020" name="Stud. Mycol.">
        <title>101 Dothideomycetes genomes: a test case for predicting lifestyles and emergence of pathogens.</title>
        <authorList>
            <person name="Haridas S."/>
            <person name="Albert R."/>
            <person name="Binder M."/>
            <person name="Bloem J."/>
            <person name="Labutti K."/>
            <person name="Salamov A."/>
            <person name="Andreopoulos B."/>
            <person name="Baker S."/>
            <person name="Barry K."/>
            <person name="Bills G."/>
            <person name="Bluhm B."/>
            <person name="Cannon C."/>
            <person name="Castanera R."/>
            <person name="Culley D."/>
            <person name="Daum C."/>
            <person name="Ezra D."/>
            <person name="Gonzalez J."/>
            <person name="Henrissat B."/>
            <person name="Kuo A."/>
            <person name="Liang C."/>
            <person name="Lipzen A."/>
            <person name="Lutzoni F."/>
            <person name="Magnuson J."/>
            <person name="Mondo S."/>
            <person name="Nolan M."/>
            <person name="Ohm R."/>
            <person name="Pangilinan J."/>
            <person name="Park H.-J."/>
            <person name="Ramirez L."/>
            <person name="Alfaro M."/>
            <person name="Sun H."/>
            <person name="Tritt A."/>
            <person name="Yoshinaga Y."/>
            <person name="Zwiers L.-H."/>
            <person name="Turgeon B."/>
            <person name="Goodwin S."/>
            <person name="Spatafora J."/>
            <person name="Crous P."/>
            <person name="Grigoriev I."/>
        </authorList>
    </citation>
    <scope>NUCLEOTIDE SEQUENCE</scope>
    <source>
        <strain evidence="9">CBS 130266</strain>
    </source>
</reference>
<feature type="domain" description="Rhodopsin" evidence="8">
    <location>
        <begin position="44"/>
        <end position="283"/>
    </location>
</feature>
<feature type="transmembrane region" description="Helical" evidence="7">
    <location>
        <begin position="26"/>
        <end position="48"/>
    </location>
</feature>
<feature type="compositionally biased region" description="Polar residues" evidence="6">
    <location>
        <begin position="290"/>
        <end position="299"/>
    </location>
</feature>
<name>A0A9P4U3P8_9PEZI</name>
<keyword evidence="10" id="KW-1185">Reference proteome</keyword>
<dbReference type="Pfam" id="PF20684">
    <property type="entry name" value="Fung_rhodopsin"/>
    <property type="match status" value="1"/>
</dbReference>
<evidence type="ECO:0000313" key="9">
    <source>
        <dbReference type="EMBL" id="KAF2435248.1"/>
    </source>
</evidence>
<gene>
    <name evidence="9" type="ORF">EJ08DRAFT_646116</name>
</gene>
<evidence type="ECO:0000256" key="4">
    <source>
        <dbReference type="ARBA" id="ARBA00023136"/>
    </source>
</evidence>
<feature type="region of interest" description="Disordered" evidence="6">
    <location>
        <begin position="290"/>
        <end position="368"/>
    </location>
</feature>
<evidence type="ECO:0000256" key="5">
    <source>
        <dbReference type="ARBA" id="ARBA00038359"/>
    </source>
</evidence>
<keyword evidence="3 7" id="KW-1133">Transmembrane helix</keyword>
<evidence type="ECO:0000256" key="3">
    <source>
        <dbReference type="ARBA" id="ARBA00022989"/>
    </source>
</evidence>
<dbReference type="InterPro" id="IPR049326">
    <property type="entry name" value="Rhodopsin_dom_fungi"/>
</dbReference>
<feature type="transmembrane region" description="Helical" evidence="7">
    <location>
        <begin position="260"/>
        <end position="279"/>
    </location>
</feature>
<dbReference type="OrthoDB" id="3934549at2759"/>
<sequence>MRFPPPAVVRSWPKPNYDHPATRGPAIMTVELTILPIALICVALRLWIRIRWLHRSWWDDYLMVLAAIFSIGTTVTVILATQKYGWNSHVWDLRKPTLEVGRKASMAGQTFFVLASGFVKMSILVNYLRIAPEKSVFRRLVWITLGVVTLGMAVFFVALWTQCFPISSYWNLLRVDRDCIPEGPPLITQTVFNVITDFIIYVLPMPILFQLKLPSTQRVGLMILFGVGGVIVVAGSFRAYWVHQVLYGTYDVTWEGFNLWVWTAVETNVGVICGCIPALKPLLFSARSQGNSRYGSQTSWKDRSAPRSWKGAQQMQSQPVDVELDTHGLTADPSIATGEPIAAPPPRYSLNGSDRSSMDKSRVQPWGP</sequence>
<dbReference type="PANTHER" id="PTHR33048:SF129">
    <property type="entry name" value="INTEGRAL MEMBRANE PROTEIN-RELATED"/>
    <property type="match status" value="1"/>
</dbReference>
<keyword evidence="4 7" id="KW-0472">Membrane</keyword>
<feature type="transmembrane region" description="Helical" evidence="7">
    <location>
        <begin position="191"/>
        <end position="209"/>
    </location>
</feature>
<evidence type="ECO:0000256" key="6">
    <source>
        <dbReference type="SAM" id="MobiDB-lite"/>
    </source>
</evidence>
<dbReference type="PANTHER" id="PTHR33048">
    <property type="entry name" value="PTH11-LIKE INTEGRAL MEMBRANE PROTEIN (AFU_ORTHOLOGUE AFUA_5G11245)"/>
    <property type="match status" value="1"/>
</dbReference>
<protein>
    <submittedName>
        <fullName evidence="9">Integral membrane protein</fullName>
    </submittedName>
</protein>
<dbReference type="AlphaFoldDB" id="A0A9P4U3P8"/>
<evidence type="ECO:0000256" key="1">
    <source>
        <dbReference type="ARBA" id="ARBA00004141"/>
    </source>
</evidence>
<feature type="transmembrane region" description="Helical" evidence="7">
    <location>
        <begin position="60"/>
        <end position="86"/>
    </location>
</feature>
<comment type="similarity">
    <text evidence="5">Belongs to the SAT4 family.</text>
</comment>
<evidence type="ECO:0000256" key="7">
    <source>
        <dbReference type="SAM" id="Phobius"/>
    </source>
</evidence>